<keyword evidence="4" id="KW-0808">Transferase</keyword>
<dbReference type="CDD" id="cd06661">
    <property type="entry name" value="GGCT_like"/>
    <property type="match status" value="1"/>
</dbReference>
<dbReference type="Pfam" id="PF04752">
    <property type="entry name" value="ChaC"/>
    <property type="match status" value="1"/>
</dbReference>
<dbReference type="SUPFAM" id="SSF110857">
    <property type="entry name" value="Gamma-glutamyl cyclotransferase-like"/>
    <property type="match status" value="1"/>
</dbReference>
<dbReference type="SMART" id="SM00409">
    <property type="entry name" value="IG"/>
    <property type="match status" value="2"/>
</dbReference>
<organism evidence="26 27">
    <name type="scientific">Arctia plantaginis</name>
    <name type="common">Wood tiger moth</name>
    <name type="synonym">Phalaena plantaginis</name>
    <dbReference type="NCBI Taxonomy" id="874455"/>
    <lineage>
        <taxon>Eukaryota</taxon>
        <taxon>Metazoa</taxon>
        <taxon>Ecdysozoa</taxon>
        <taxon>Arthropoda</taxon>
        <taxon>Hexapoda</taxon>
        <taxon>Insecta</taxon>
        <taxon>Pterygota</taxon>
        <taxon>Neoptera</taxon>
        <taxon>Endopterygota</taxon>
        <taxon>Lepidoptera</taxon>
        <taxon>Glossata</taxon>
        <taxon>Ditrysia</taxon>
        <taxon>Noctuoidea</taxon>
        <taxon>Erebidae</taxon>
        <taxon>Arctiinae</taxon>
        <taxon>Arctia</taxon>
    </lineage>
</organism>
<dbReference type="Gene3D" id="2.60.40.10">
    <property type="entry name" value="Immunoglobulins"/>
    <property type="match status" value="2"/>
</dbReference>
<dbReference type="InterPro" id="IPR006840">
    <property type="entry name" value="ChaC"/>
</dbReference>
<proteinExistence type="inferred from homology"/>
<dbReference type="SMART" id="SM00219">
    <property type="entry name" value="TyrKc"/>
    <property type="match status" value="1"/>
</dbReference>
<keyword evidence="13" id="KW-0829">Tyrosine-protein kinase</keyword>
<keyword evidence="8 22" id="KW-0547">Nucleotide-binding</keyword>
<evidence type="ECO:0000256" key="9">
    <source>
        <dbReference type="ARBA" id="ARBA00022777"/>
    </source>
</evidence>
<evidence type="ECO:0000259" key="24">
    <source>
        <dbReference type="PROSITE" id="PS50011"/>
    </source>
</evidence>
<evidence type="ECO:0000256" key="1">
    <source>
        <dbReference type="ARBA" id="ARBA00004167"/>
    </source>
</evidence>
<evidence type="ECO:0000256" key="20">
    <source>
        <dbReference type="ARBA" id="ARBA00051243"/>
    </source>
</evidence>
<evidence type="ECO:0000256" key="10">
    <source>
        <dbReference type="ARBA" id="ARBA00022840"/>
    </source>
</evidence>
<evidence type="ECO:0000313" key="27">
    <source>
        <dbReference type="Proteomes" id="UP000494106"/>
    </source>
</evidence>
<dbReference type="SUPFAM" id="SSF48726">
    <property type="entry name" value="Immunoglobulin"/>
    <property type="match status" value="2"/>
</dbReference>
<keyword evidence="12 23" id="KW-0472">Membrane</keyword>
<comment type="similarity">
    <text evidence="2">Belongs to the gamma-glutamylcyclotransferase family. ChaC subfamily.</text>
</comment>
<dbReference type="SMART" id="SM00408">
    <property type="entry name" value="IGc2"/>
    <property type="match status" value="2"/>
</dbReference>
<feature type="binding site" evidence="22">
    <location>
        <position position="656"/>
    </location>
    <ligand>
        <name>ATP</name>
        <dbReference type="ChEBI" id="CHEBI:30616"/>
    </ligand>
</feature>
<dbReference type="AlphaFoldDB" id="A0A8S0ZPK0"/>
<keyword evidence="27" id="KW-1185">Reference proteome</keyword>
<name>A0A8S0ZPK0_ARCPL</name>
<dbReference type="InterPro" id="IPR000719">
    <property type="entry name" value="Prot_kinase_dom"/>
</dbReference>
<dbReference type="InterPro" id="IPR008266">
    <property type="entry name" value="Tyr_kinase_AS"/>
</dbReference>
<dbReference type="InterPro" id="IPR003598">
    <property type="entry name" value="Ig_sub2"/>
</dbReference>
<evidence type="ECO:0000256" key="22">
    <source>
        <dbReference type="PROSITE-ProRule" id="PRU10141"/>
    </source>
</evidence>
<dbReference type="InterPro" id="IPR003599">
    <property type="entry name" value="Ig_sub"/>
</dbReference>
<dbReference type="FunFam" id="2.60.40.10:FF:000016">
    <property type="entry name" value="Fibroblast growth factor receptor"/>
    <property type="match status" value="1"/>
</dbReference>
<evidence type="ECO:0008006" key="28">
    <source>
        <dbReference type="Google" id="ProtNLM"/>
    </source>
</evidence>
<comment type="subcellular location">
    <subcellularLocation>
        <location evidence="1">Membrane</location>
        <topology evidence="1">Single-pass membrane protein</topology>
    </subcellularLocation>
</comment>
<evidence type="ECO:0000256" key="3">
    <source>
        <dbReference type="ARBA" id="ARBA00022553"/>
    </source>
</evidence>
<dbReference type="GO" id="GO:0004714">
    <property type="term" value="F:transmembrane receptor protein tyrosine kinase activity"/>
    <property type="evidence" value="ECO:0007669"/>
    <property type="project" value="UniProtKB-EC"/>
</dbReference>
<evidence type="ECO:0000256" key="21">
    <source>
        <dbReference type="ARBA" id="ARBA00056965"/>
    </source>
</evidence>
<keyword evidence="7" id="KW-0677">Repeat</keyword>
<evidence type="ECO:0000256" key="13">
    <source>
        <dbReference type="ARBA" id="ARBA00023137"/>
    </source>
</evidence>
<keyword evidence="18" id="KW-0393">Immunoglobulin domain</keyword>
<gene>
    <name evidence="26" type="ORF">APLA_LOCUS5399</name>
</gene>
<evidence type="ECO:0000256" key="11">
    <source>
        <dbReference type="ARBA" id="ARBA00022989"/>
    </source>
</evidence>
<evidence type="ECO:0000256" key="15">
    <source>
        <dbReference type="ARBA" id="ARBA00023170"/>
    </source>
</evidence>
<dbReference type="InterPro" id="IPR036179">
    <property type="entry name" value="Ig-like_dom_sf"/>
</dbReference>
<dbReference type="InterPro" id="IPR036568">
    <property type="entry name" value="GGCT-like_sf"/>
</dbReference>
<dbReference type="GO" id="GO:0006751">
    <property type="term" value="P:glutathione catabolic process"/>
    <property type="evidence" value="ECO:0007669"/>
    <property type="project" value="InterPro"/>
</dbReference>
<feature type="domain" description="Protein kinase" evidence="24">
    <location>
        <begin position="623"/>
        <end position="899"/>
    </location>
</feature>
<reference evidence="26 27" key="1">
    <citation type="submission" date="2020-04" db="EMBL/GenBank/DDBJ databases">
        <authorList>
            <person name="Wallbank WR R."/>
            <person name="Pardo Diaz C."/>
            <person name="Kozak K."/>
            <person name="Martin S."/>
            <person name="Jiggins C."/>
            <person name="Moest M."/>
            <person name="Warren A I."/>
            <person name="Byers J.R.P. K."/>
            <person name="Montejo-Kovacevich G."/>
            <person name="Yen C E."/>
        </authorList>
    </citation>
    <scope>NUCLEOTIDE SEQUENCE [LARGE SCALE GENOMIC DNA]</scope>
</reference>
<dbReference type="GO" id="GO:0005886">
    <property type="term" value="C:plasma membrane"/>
    <property type="evidence" value="ECO:0007669"/>
    <property type="project" value="TreeGrafter"/>
</dbReference>
<keyword evidence="16" id="KW-0325">Glycoprotein</keyword>
<dbReference type="InterPro" id="IPR001245">
    <property type="entry name" value="Ser-Thr/Tyr_kinase_cat_dom"/>
</dbReference>
<dbReference type="InterPro" id="IPR050122">
    <property type="entry name" value="RTK"/>
</dbReference>
<dbReference type="GO" id="GO:0043235">
    <property type="term" value="C:receptor complex"/>
    <property type="evidence" value="ECO:0007669"/>
    <property type="project" value="TreeGrafter"/>
</dbReference>
<dbReference type="Gene3D" id="1.10.510.10">
    <property type="entry name" value="Transferase(Phosphotransferase) domain 1"/>
    <property type="match status" value="1"/>
</dbReference>
<dbReference type="GO" id="GO:0061928">
    <property type="term" value="F:glutathione specific gamma-glutamylcyclotransferase activity"/>
    <property type="evidence" value="ECO:0007669"/>
    <property type="project" value="UniProtKB-EC"/>
</dbReference>
<dbReference type="PROSITE" id="PS00107">
    <property type="entry name" value="PROTEIN_KINASE_ATP"/>
    <property type="match status" value="1"/>
</dbReference>
<comment type="catalytic activity">
    <reaction evidence="20">
        <text>L-tyrosyl-[protein] + ATP = O-phospho-L-tyrosyl-[protein] + ADP + H(+)</text>
        <dbReference type="Rhea" id="RHEA:10596"/>
        <dbReference type="Rhea" id="RHEA-COMP:10136"/>
        <dbReference type="Rhea" id="RHEA-COMP:20101"/>
        <dbReference type="ChEBI" id="CHEBI:15378"/>
        <dbReference type="ChEBI" id="CHEBI:30616"/>
        <dbReference type="ChEBI" id="CHEBI:46858"/>
        <dbReference type="ChEBI" id="CHEBI:61978"/>
        <dbReference type="ChEBI" id="CHEBI:456216"/>
        <dbReference type="EC" id="2.7.10.1"/>
    </reaction>
</comment>
<evidence type="ECO:0000256" key="16">
    <source>
        <dbReference type="ARBA" id="ARBA00023180"/>
    </source>
</evidence>
<keyword evidence="9" id="KW-0418">Kinase</keyword>
<evidence type="ECO:0000256" key="14">
    <source>
        <dbReference type="ARBA" id="ARBA00023157"/>
    </source>
</evidence>
<evidence type="ECO:0000256" key="8">
    <source>
        <dbReference type="ARBA" id="ARBA00022741"/>
    </source>
</evidence>
<evidence type="ECO:0000313" key="26">
    <source>
        <dbReference type="EMBL" id="CAB3233742.1"/>
    </source>
</evidence>
<dbReference type="Pfam" id="PF07714">
    <property type="entry name" value="PK_Tyr_Ser-Thr"/>
    <property type="match status" value="1"/>
</dbReference>
<dbReference type="GO" id="GO:0005524">
    <property type="term" value="F:ATP binding"/>
    <property type="evidence" value="ECO:0007669"/>
    <property type="project" value="UniProtKB-UniRule"/>
</dbReference>
<comment type="caution">
    <text evidence="26">The sequence shown here is derived from an EMBL/GenBank/DDBJ whole genome shotgun (WGS) entry which is preliminary data.</text>
</comment>
<dbReference type="SUPFAM" id="SSF56112">
    <property type="entry name" value="Protein kinase-like (PK-like)"/>
    <property type="match status" value="1"/>
</dbReference>
<keyword evidence="17" id="KW-0456">Lyase</keyword>
<evidence type="ECO:0000256" key="23">
    <source>
        <dbReference type="SAM" id="Phobius"/>
    </source>
</evidence>
<sequence length="926" mass="104529">MEPSQGTSQAKVAKMAPIWVFGYGSLCWNPGFEYQQSITGYVKGFTRKFWQGNTTHRGTDTKPGRVATLIEDREGITWGKAFLISAENTAALPYLSNRECTLGGYRTCRVNFHPRPFYTSSSDSNDEKKDALLYIAVPENKHWLGAAPLSDIAKQILESQGPSGSNAEYLLRLADFMREEIPEALDDHLFSLERLVRKFANDMKICLTSITFSLFLLRLMDSNKQNYHQRTMKGKEWTVLLLAIAYVAPNRCKVLDKGVQPGFKNIPFHKENSSAITIEKKVTLSAPKFKFPEKLYEMDYKPTGNSVRIKCIAEGNPTPNITWYKNKKTPIIRSFVEPSYGKWSLLLDDLTKEDNGEYTCVICNQLGCIDHTTHLKIQERYPSKPYIKDGYPGNITALINETVTIACPPISDLEPHLYWIRPSNNSMEENNFERSSFEDIPIGDVIDSQNPEDKPEQLTIYNVTKGDEGWYVCVAVNALGHTTATAFLRVLESPQSLEEPEQAKQEQPTSLLNIIIAAFGGSLIVAAMVVVTTCRKLKREMKQKRLALETARDVIETYWSKKVTIEKPHINNSPTAAGALVLPKIKIEKQKVSEVKKNINDPRILSEYELPLDKDWEVPRNTVVLGKVLGEGEFGKVVKADCVGVLKRGQSTVAVKMLKDGHTDAEMMALVSEMEIMKVVGKHVNIINLLGCCTQGGPLYVIVEFAPYGSLRDFLRNRPEIITESTNESLEDTGNLTPKDLVSFAYQAAKGMEYLASRHCIHRDLAARNVLVSENFILKIADFGLAKNIETDYYYRKKTSGKLPVRWMAPESLNSMLFTIQTDVWSFGVLLWEIMMLGATPYRNVQGQYLLQHLKAGNRLEKPPSCSLDLYLIMRECWSFYPKGRPSFTVLVKQLEKILTAMTNVEYLDLSPSESETSQVAKTLWL</sequence>
<dbReference type="FunFam" id="2.60.40.10:FF:000020">
    <property type="entry name" value="Fibroblast growth factor receptor"/>
    <property type="match status" value="1"/>
</dbReference>
<dbReference type="GO" id="GO:0007169">
    <property type="term" value="P:cell surface receptor protein tyrosine kinase signaling pathway"/>
    <property type="evidence" value="ECO:0007669"/>
    <property type="project" value="TreeGrafter"/>
</dbReference>
<dbReference type="FunFam" id="3.30.200.20:FF:000593">
    <property type="entry name" value="Predicted protein"/>
    <property type="match status" value="1"/>
</dbReference>
<protein>
    <recommendedName>
        <fullName evidence="28">Receptor protein-tyrosine kinase</fullName>
    </recommendedName>
</protein>
<dbReference type="InterPro" id="IPR007110">
    <property type="entry name" value="Ig-like_dom"/>
</dbReference>
<dbReference type="InterPro" id="IPR011009">
    <property type="entry name" value="Kinase-like_dom_sf"/>
</dbReference>
<dbReference type="PANTHER" id="PTHR24416:SF550">
    <property type="entry name" value="FIBROBLAST GROWTH FACTOR RECEPTOR HOMOLOG 1-RELATED"/>
    <property type="match status" value="1"/>
</dbReference>
<evidence type="ECO:0000256" key="2">
    <source>
        <dbReference type="ARBA" id="ARBA00009662"/>
    </source>
</evidence>
<evidence type="ECO:0000256" key="12">
    <source>
        <dbReference type="ARBA" id="ARBA00023136"/>
    </source>
</evidence>
<feature type="domain" description="Ig-like" evidence="25">
    <location>
        <begin position="287"/>
        <end position="378"/>
    </location>
</feature>
<evidence type="ECO:0000256" key="19">
    <source>
        <dbReference type="ARBA" id="ARBA00048073"/>
    </source>
</evidence>
<dbReference type="EMBL" id="CADEBC010000479">
    <property type="protein sequence ID" value="CAB3233742.1"/>
    <property type="molecule type" value="Genomic_DNA"/>
</dbReference>
<keyword evidence="11 23" id="KW-1133">Transmembrane helix</keyword>
<keyword evidence="6" id="KW-0732">Signal</keyword>
<evidence type="ECO:0000256" key="4">
    <source>
        <dbReference type="ARBA" id="ARBA00022679"/>
    </source>
</evidence>
<dbReference type="PROSITE" id="PS50835">
    <property type="entry name" value="IG_LIKE"/>
    <property type="match status" value="2"/>
</dbReference>
<evidence type="ECO:0000256" key="18">
    <source>
        <dbReference type="ARBA" id="ARBA00023319"/>
    </source>
</evidence>
<keyword evidence="5 23" id="KW-0812">Transmembrane</keyword>
<evidence type="ECO:0000256" key="5">
    <source>
        <dbReference type="ARBA" id="ARBA00022692"/>
    </source>
</evidence>
<dbReference type="PRINTS" id="PR00109">
    <property type="entry name" value="TYRKINASE"/>
</dbReference>
<dbReference type="PROSITE" id="PS50011">
    <property type="entry name" value="PROTEIN_KINASE_DOM"/>
    <property type="match status" value="1"/>
</dbReference>
<dbReference type="InterPro" id="IPR013783">
    <property type="entry name" value="Ig-like_fold"/>
</dbReference>
<dbReference type="PROSITE" id="PS00109">
    <property type="entry name" value="PROTEIN_KINASE_TYR"/>
    <property type="match status" value="1"/>
</dbReference>
<comment type="function">
    <text evidence="21">Receptor for basic fibroblast growth factor.</text>
</comment>
<keyword evidence="3" id="KW-0597">Phosphoprotein</keyword>
<dbReference type="InterPro" id="IPR020635">
    <property type="entry name" value="Tyr_kinase_cat_dom"/>
</dbReference>
<dbReference type="Proteomes" id="UP000494106">
    <property type="component" value="Unassembled WGS sequence"/>
</dbReference>
<dbReference type="FunFam" id="1.10.510.10:FF:000462">
    <property type="entry name" value="Receptor tyrosine kinase"/>
    <property type="match status" value="1"/>
</dbReference>
<keyword evidence="14" id="KW-1015">Disulfide bond</keyword>
<dbReference type="PANTHER" id="PTHR24416">
    <property type="entry name" value="TYROSINE-PROTEIN KINASE RECEPTOR"/>
    <property type="match status" value="1"/>
</dbReference>
<feature type="transmembrane region" description="Helical" evidence="23">
    <location>
        <begin position="511"/>
        <end position="534"/>
    </location>
</feature>
<evidence type="ECO:0000256" key="7">
    <source>
        <dbReference type="ARBA" id="ARBA00022737"/>
    </source>
</evidence>
<keyword evidence="10 22" id="KW-0067">ATP-binding</keyword>
<dbReference type="OrthoDB" id="5984265at2759"/>
<dbReference type="InterPro" id="IPR013024">
    <property type="entry name" value="GGCT-like"/>
</dbReference>
<dbReference type="Gene3D" id="3.30.200.20">
    <property type="entry name" value="Phosphorylase Kinase, domain 1"/>
    <property type="match status" value="1"/>
</dbReference>
<dbReference type="InterPro" id="IPR017441">
    <property type="entry name" value="Protein_kinase_ATP_BS"/>
</dbReference>
<evidence type="ECO:0000259" key="25">
    <source>
        <dbReference type="PROSITE" id="PS50835"/>
    </source>
</evidence>
<evidence type="ECO:0000256" key="17">
    <source>
        <dbReference type="ARBA" id="ARBA00023239"/>
    </source>
</evidence>
<accession>A0A8S0ZPK0</accession>
<feature type="domain" description="Ig-like" evidence="25">
    <location>
        <begin position="385"/>
        <end position="489"/>
    </location>
</feature>
<dbReference type="Pfam" id="PF13927">
    <property type="entry name" value="Ig_3"/>
    <property type="match status" value="2"/>
</dbReference>
<keyword evidence="15" id="KW-0675">Receptor</keyword>
<evidence type="ECO:0000256" key="6">
    <source>
        <dbReference type="ARBA" id="ARBA00022729"/>
    </source>
</evidence>
<comment type="catalytic activity">
    <reaction evidence="19">
        <text>glutathione = L-cysteinylglycine + 5-oxo-L-proline</text>
        <dbReference type="Rhea" id="RHEA:47724"/>
        <dbReference type="ChEBI" id="CHEBI:57925"/>
        <dbReference type="ChEBI" id="CHEBI:58402"/>
        <dbReference type="ChEBI" id="CHEBI:61694"/>
        <dbReference type="EC" id="4.3.2.7"/>
    </reaction>
</comment>
<dbReference type="Gene3D" id="3.10.490.10">
    <property type="entry name" value="Gamma-glutamyl cyclotransferase-like"/>
    <property type="match status" value="1"/>
</dbReference>